<feature type="region of interest" description="Disordered" evidence="1">
    <location>
        <begin position="1"/>
        <end position="25"/>
    </location>
</feature>
<accession>A0ABM7LKM9</accession>
<feature type="compositionally biased region" description="Basic residues" evidence="1">
    <location>
        <begin position="76"/>
        <end position="85"/>
    </location>
</feature>
<organism evidence="2 3">
    <name type="scientific">Actinoplanes ianthinogenes</name>
    <dbReference type="NCBI Taxonomy" id="122358"/>
    <lineage>
        <taxon>Bacteria</taxon>
        <taxon>Bacillati</taxon>
        <taxon>Actinomycetota</taxon>
        <taxon>Actinomycetes</taxon>
        <taxon>Micromonosporales</taxon>
        <taxon>Micromonosporaceae</taxon>
        <taxon>Actinoplanes</taxon>
    </lineage>
</organism>
<gene>
    <name evidence="2" type="ORF">Aiant_04450</name>
</gene>
<reference evidence="2 3" key="1">
    <citation type="submission" date="2020-08" db="EMBL/GenBank/DDBJ databases">
        <title>Whole genome shotgun sequence of Actinoplanes ianthinogenes NBRC 13996.</title>
        <authorList>
            <person name="Komaki H."/>
            <person name="Tamura T."/>
        </authorList>
    </citation>
    <scope>NUCLEOTIDE SEQUENCE [LARGE SCALE GENOMIC DNA]</scope>
    <source>
        <strain evidence="2 3">NBRC 13996</strain>
    </source>
</reference>
<keyword evidence="3" id="KW-1185">Reference proteome</keyword>
<protein>
    <submittedName>
        <fullName evidence="2">Uncharacterized protein</fullName>
    </submittedName>
</protein>
<feature type="compositionally biased region" description="Basic and acidic residues" evidence="1">
    <location>
        <begin position="1"/>
        <end position="12"/>
    </location>
</feature>
<evidence type="ECO:0000256" key="1">
    <source>
        <dbReference type="SAM" id="MobiDB-lite"/>
    </source>
</evidence>
<evidence type="ECO:0000313" key="2">
    <source>
        <dbReference type="EMBL" id="BCJ39788.1"/>
    </source>
</evidence>
<feature type="compositionally biased region" description="Basic and acidic residues" evidence="1">
    <location>
        <begin position="59"/>
        <end position="69"/>
    </location>
</feature>
<feature type="region of interest" description="Disordered" evidence="1">
    <location>
        <begin position="51"/>
        <end position="103"/>
    </location>
</feature>
<dbReference type="Proteomes" id="UP000676967">
    <property type="component" value="Chromosome"/>
</dbReference>
<sequence length="103" mass="11142">MAHFRGSVDRTVAHMARRQATTHPPGQLIAAIRAMAGSRRHTLGVTYLVTRRRPGSARPDARPAADHRGPPGRTPRAVRRRRARAHGSAAGLMTPPVPDHLPG</sequence>
<proteinExistence type="predicted"/>
<name>A0ABM7LKM9_9ACTN</name>
<evidence type="ECO:0000313" key="3">
    <source>
        <dbReference type="Proteomes" id="UP000676967"/>
    </source>
</evidence>
<dbReference type="EMBL" id="AP023356">
    <property type="protein sequence ID" value="BCJ39788.1"/>
    <property type="molecule type" value="Genomic_DNA"/>
</dbReference>